<dbReference type="SUPFAM" id="SSF53850">
    <property type="entry name" value="Periplasmic binding protein-like II"/>
    <property type="match status" value="1"/>
</dbReference>
<accession>A0ABP4LLS4</accession>
<dbReference type="CDD" id="cd08414">
    <property type="entry name" value="PBP2_LTTR_aromatics_like"/>
    <property type="match status" value="1"/>
</dbReference>
<proteinExistence type="inferred from homology"/>
<dbReference type="Gene3D" id="3.40.190.290">
    <property type="match status" value="1"/>
</dbReference>
<name>A0ABP4LLS4_9ACTN</name>
<keyword evidence="4" id="KW-0804">Transcription</keyword>
<dbReference type="RefSeq" id="WP_344504499.1">
    <property type="nucleotide sequence ID" value="NZ_BAAAQD010000010.1"/>
</dbReference>
<keyword evidence="3" id="KW-0238">DNA-binding</keyword>
<sequence>MSRAAQVGARTALDAVTAAQRRARHAGQPVPGLRVALKADYDAGLLPGILAAFQASFRDGAVAPPVELLMGGKGEQAPALREGSADVALLPLPFDDRGLDREPLLTEPRLVALPADDPLAARSRLCLADLAGRVLPDGAPADLGGDQPARCAPGAPAGQGAPAGPRLDLAQIFNLVALGGMVWFPPASVARRHPRPEIAYRTVDDLKPNTLVVAWPRDSRSPAVAAFVRSAMSVAAARTDAEPVPLP</sequence>
<dbReference type="InterPro" id="IPR005119">
    <property type="entry name" value="LysR_subst-bd"/>
</dbReference>
<evidence type="ECO:0000256" key="5">
    <source>
        <dbReference type="SAM" id="MobiDB-lite"/>
    </source>
</evidence>
<reference evidence="8" key="1">
    <citation type="journal article" date="2019" name="Int. J. Syst. Evol. Microbiol.">
        <title>The Global Catalogue of Microorganisms (GCM) 10K type strain sequencing project: providing services to taxonomists for standard genome sequencing and annotation.</title>
        <authorList>
            <consortium name="The Broad Institute Genomics Platform"/>
            <consortium name="The Broad Institute Genome Sequencing Center for Infectious Disease"/>
            <person name="Wu L."/>
            <person name="Ma J."/>
        </authorList>
    </citation>
    <scope>NUCLEOTIDE SEQUENCE [LARGE SCALE GENOMIC DNA]</scope>
    <source>
        <strain evidence="8">JCM 15933</strain>
    </source>
</reference>
<organism evidence="7 8">
    <name type="scientific">Dactylosporangium maewongense</name>
    <dbReference type="NCBI Taxonomy" id="634393"/>
    <lineage>
        <taxon>Bacteria</taxon>
        <taxon>Bacillati</taxon>
        <taxon>Actinomycetota</taxon>
        <taxon>Actinomycetes</taxon>
        <taxon>Micromonosporales</taxon>
        <taxon>Micromonosporaceae</taxon>
        <taxon>Dactylosporangium</taxon>
    </lineage>
</organism>
<feature type="domain" description="LysR substrate-binding" evidence="6">
    <location>
        <begin position="28"/>
        <end position="231"/>
    </location>
</feature>
<comment type="similarity">
    <text evidence="1">Belongs to the LysR transcriptional regulatory family.</text>
</comment>
<comment type="caution">
    <text evidence="7">The sequence shown here is derived from an EMBL/GenBank/DDBJ whole genome shotgun (WGS) entry which is preliminary data.</text>
</comment>
<dbReference type="EMBL" id="BAAAQD010000010">
    <property type="protein sequence ID" value="GAA1527021.1"/>
    <property type="molecule type" value="Genomic_DNA"/>
</dbReference>
<evidence type="ECO:0000256" key="2">
    <source>
        <dbReference type="ARBA" id="ARBA00023015"/>
    </source>
</evidence>
<protein>
    <submittedName>
        <fullName evidence="7">LysR family transcriptional regulator</fullName>
    </submittedName>
</protein>
<dbReference type="PANTHER" id="PTHR30346">
    <property type="entry name" value="TRANSCRIPTIONAL DUAL REGULATOR HCAR-RELATED"/>
    <property type="match status" value="1"/>
</dbReference>
<feature type="compositionally biased region" description="Low complexity" evidence="5">
    <location>
        <begin position="147"/>
        <end position="163"/>
    </location>
</feature>
<dbReference type="Pfam" id="PF03466">
    <property type="entry name" value="LysR_substrate"/>
    <property type="match status" value="1"/>
</dbReference>
<evidence type="ECO:0000256" key="1">
    <source>
        <dbReference type="ARBA" id="ARBA00009437"/>
    </source>
</evidence>
<dbReference type="Gene3D" id="3.40.190.10">
    <property type="entry name" value="Periplasmic binding protein-like II"/>
    <property type="match status" value="2"/>
</dbReference>
<keyword evidence="8" id="KW-1185">Reference proteome</keyword>
<evidence type="ECO:0000256" key="4">
    <source>
        <dbReference type="ARBA" id="ARBA00023163"/>
    </source>
</evidence>
<dbReference type="PANTHER" id="PTHR30346:SF0">
    <property type="entry name" value="HCA OPERON TRANSCRIPTIONAL ACTIVATOR HCAR"/>
    <property type="match status" value="1"/>
</dbReference>
<gene>
    <name evidence="7" type="ORF">GCM10009827_049960</name>
</gene>
<dbReference type="Proteomes" id="UP001501470">
    <property type="component" value="Unassembled WGS sequence"/>
</dbReference>
<feature type="region of interest" description="Disordered" evidence="5">
    <location>
        <begin position="139"/>
        <end position="163"/>
    </location>
</feature>
<evidence type="ECO:0000313" key="8">
    <source>
        <dbReference type="Proteomes" id="UP001501470"/>
    </source>
</evidence>
<keyword evidence="2" id="KW-0805">Transcription regulation</keyword>
<evidence type="ECO:0000256" key="3">
    <source>
        <dbReference type="ARBA" id="ARBA00023125"/>
    </source>
</evidence>
<evidence type="ECO:0000259" key="6">
    <source>
        <dbReference type="Pfam" id="PF03466"/>
    </source>
</evidence>
<evidence type="ECO:0000313" key="7">
    <source>
        <dbReference type="EMBL" id="GAA1527021.1"/>
    </source>
</evidence>